<accession>A0A645HR56</accession>
<evidence type="ECO:0000313" key="1">
    <source>
        <dbReference type="EMBL" id="MPN40932.1"/>
    </source>
</evidence>
<name>A0A645HR56_9ZZZZ</name>
<proteinExistence type="predicted"/>
<dbReference type="EMBL" id="VSSQ01097663">
    <property type="protein sequence ID" value="MPN40932.1"/>
    <property type="molecule type" value="Genomic_DNA"/>
</dbReference>
<protein>
    <submittedName>
        <fullName evidence="1">Uncharacterized protein</fullName>
    </submittedName>
</protein>
<organism evidence="1">
    <name type="scientific">bioreactor metagenome</name>
    <dbReference type="NCBI Taxonomy" id="1076179"/>
    <lineage>
        <taxon>unclassified sequences</taxon>
        <taxon>metagenomes</taxon>
        <taxon>ecological metagenomes</taxon>
    </lineage>
</organism>
<reference evidence="1" key="1">
    <citation type="submission" date="2019-08" db="EMBL/GenBank/DDBJ databases">
        <authorList>
            <person name="Kucharzyk K."/>
            <person name="Murdoch R.W."/>
            <person name="Higgins S."/>
            <person name="Loffler F."/>
        </authorList>
    </citation>
    <scope>NUCLEOTIDE SEQUENCE</scope>
</reference>
<comment type="caution">
    <text evidence="1">The sequence shown here is derived from an EMBL/GenBank/DDBJ whole genome shotgun (WGS) entry which is preliminary data.</text>
</comment>
<gene>
    <name evidence="1" type="ORF">SDC9_188472</name>
</gene>
<dbReference type="AlphaFoldDB" id="A0A645HR56"/>
<sequence>MLRAHRYGNGQRAGKAAGEEYVFAQQQDIIRVIKILADRRAAHVVAKRHLADRERGVIADHAGYGYARRAVGKRAQRIARFNHRRGGQIQRTFHRRAAACRNGAGIGTRRGLRPRNRRAFR</sequence>